<keyword evidence="2" id="KW-1185">Reference proteome</keyword>
<gene>
    <name evidence="1" type="ORF">GO707_08445</name>
</gene>
<name>A0A7K1T6T8_9ACTN</name>
<dbReference type="EMBL" id="WPOO01000014">
    <property type="protein sequence ID" value="MVN59251.1"/>
    <property type="molecule type" value="Genomic_DNA"/>
</dbReference>
<dbReference type="AlphaFoldDB" id="A0A7K1T6T8"/>
<sequence>MKRACSNARRPLHPATSAPNEYTRLRLKAASYQSGLEIGLEITKHRNTEGNEPYDRPKWLGNHETSAIGASRQAISFIFLKFPQVMYYNETPFSLLAPMFRDFQAI</sequence>
<reference evidence="1 2" key="1">
    <citation type="submission" date="2019-11" db="EMBL/GenBank/DDBJ databases">
        <title>Whole genome shotgun sequencing (WGS) data from Adlercreutzia equolifaciens ResAG-91, Eggerthella lenta MRI-F36, MRI-F37, MRI-F40, ResAG-49, ResAG-88, ResAG-121, ResAG-145, and Gordonibacter sp. ResAG-5, ResAG-26, ResAG-43, ResAG-50, ResAG-59.</title>
        <authorList>
            <person name="Stoll D.A."/>
            <person name="Danylec N."/>
            <person name="Franz C.M.A.P."/>
            <person name="Huch M."/>
        </authorList>
    </citation>
    <scope>NUCLEOTIDE SEQUENCE [LARGE SCALE GENOMIC DNA]</scope>
    <source>
        <strain evidence="1 2">ResAG-91</strain>
    </source>
</reference>
<evidence type="ECO:0000313" key="2">
    <source>
        <dbReference type="Proteomes" id="UP000488839"/>
    </source>
</evidence>
<comment type="caution">
    <text evidence="1">The sequence shown here is derived from an EMBL/GenBank/DDBJ whole genome shotgun (WGS) entry which is preliminary data.</text>
</comment>
<accession>A0A7K1T6T8</accession>
<proteinExistence type="predicted"/>
<protein>
    <submittedName>
        <fullName evidence="1">Uncharacterized protein</fullName>
    </submittedName>
</protein>
<organism evidence="1 2">
    <name type="scientific">Adlercreutzia rubneri</name>
    <dbReference type="NCBI Taxonomy" id="2916441"/>
    <lineage>
        <taxon>Bacteria</taxon>
        <taxon>Bacillati</taxon>
        <taxon>Actinomycetota</taxon>
        <taxon>Coriobacteriia</taxon>
        <taxon>Eggerthellales</taxon>
        <taxon>Eggerthellaceae</taxon>
        <taxon>Adlercreutzia</taxon>
    </lineage>
</organism>
<evidence type="ECO:0000313" key="1">
    <source>
        <dbReference type="EMBL" id="MVN59251.1"/>
    </source>
</evidence>
<dbReference type="RefSeq" id="WP_147272696.1">
    <property type="nucleotide sequence ID" value="NZ_WPOO01000014.1"/>
</dbReference>
<dbReference type="Proteomes" id="UP000488839">
    <property type="component" value="Unassembled WGS sequence"/>
</dbReference>